<dbReference type="HOGENOM" id="CLU_039613_16_2_6"/>
<keyword evidence="2" id="KW-0805">Transcription regulation</keyword>
<dbReference type="STRING" id="754477.Q7C_241"/>
<evidence type="ECO:0000256" key="2">
    <source>
        <dbReference type="ARBA" id="ARBA00023015"/>
    </source>
</evidence>
<dbReference type="FunFam" id="1.10.10.10:FF:000001">
    <property type="entry name" value="LysR family transcriptional regulator"/>
    <property type="match status" value="1"/>
</dbReference>
<dbReference type="InterPro" id="IPR000847">
    <property type="entry name" value="LysR_HTH_N"/>
</dbReference>
<reference evidence="6 7" key="1">
    <citation type="journal article" date="2012" name="J. Bacteriol.">
        <title>Complete genome sequences of Methylophaga sp. strain JAM1 and Methylophaga sp. strain JAM7.</title>
        <authorList>
            <person name="Villeneuve C."/>
            <person name="Martineau C."/>
            <person name="Mauffrey F."/>
            <person name="Villemur R."/>
        </authorList>
    </citation>
    <scope>NUCLEOTIDE SEQUENCE [LARGE SCALE GENOMIC DNA]</scope>
    <source>
        <strain evidence="6 7">JAM7</strain>
    </source>
</reference>
<dbReference type="Pfam" id="PF00126">
    <property type="entry name" value="HTH_1"/>
    <property type="match status" value="1"/>
</dbReference>
<dbReference type="GO" id="GO:0006351">
    <property type="term" value="P:DNA-templated transcription"/>
    <property type="evidence" value="ECO:0007669"/>
    <property type="project" value="TreeGrafter"/>
</dbReference>
<dbReference type="PROSITE" id="PS50931">
    <property type="entry name" value="HTH_LYSR"/>
    <property type="match status" value="1"/>
</dbReference>
<dbReference type="Pfam" id="PF03466">
    <property type="entry name" value="LysR_substrate"/>
    <property type="match status" value="1"/>
</dbReference>
<comment type="similarity">
    <text evidence="1">Belongs to the LysR transcriptional regulatory family.</text>
</comment>
<dbReference type="OrthoDB" id="8885940at2"/>
<dbReference type="GO" id="GO:0043565">
    <property type="term" value="F:sequence-specific DNA binding"/>
    <property type="evidence" value="ECO:0007669"/>
    <property type="project" value="TreeGrafter"/>
</dbReference>
<dbReference type="Gene3D" id="1.10.10.10">
    <property type="entry name" value="Winged helix-like DNA-binding domain superfamily/Winged helix DNA-binding domain"/>
    <property type="match status" value="1"/>
</dbReference>
<dbReference type="CDD" id="cd08422">
    <property type="entry name" value="PBP2_CrgA_like"/>
    <property type="match status" value="1"/>
</dbReference>
<evidence type="ECO:0000256" key="4">
    <source>
        <dbReference type="ARBA" id="ARBA00023163"/>
    </source>
</evidence>
<gene>
    <name evidence="6" type="ordered locus">Q7C_241</name>
</gene>
<evidence type="ECO:0000259" key="5">
    <source>
        <dbReference type="PROSITE" id="PS50931"/>
    </source>
</evidence>
<dbReference type="PANTHER" id="PTHR30537:SF5">
    <property type="entry name" value="HTH-TYPE TRANSCRIPTIONAL ACTIVATOR TTDR-RELATED"/>
    <property type="match status" value="1"/>
</dbReference>
<dbReference type="InterPro" id="IPR058163">
    <property type="entry name" value="LysR-type_TF_proteobact-type"/>
</dbReference>
<accession>I1YES7</accession>
<dbReference type="eggNOG" id="COG0583">
    <property type="taxonomic scope" value="Bacteria"/>
</dbReference>
<keyword evidence="7" id="KW-1185">Reference proteome</keyword>
<organism evidence="6 7">
    <name type="scientific">Methylophaga frappieri (strain ATCC BAA-2434 / DSM 25690 / JAM7)</name>
    <dbReference type="NCBI Taxonomy" id="754477"/>
    <lineage>
        <taxon>Bacteria</taxon>
        <taxon>Pseudomonadati</taxon>
        <taxon>Pseudomonadota</taxon>
        <taxon>Gammaproteobacteria</taxon>
        <taxon>Thiotrichales</taxon>
        <taxon>Piscirickettsiaceae</taxon>
        <taxon>Methylophaga</taxon>
    </lineage>
</organism>
<keyword evidence="4" id="KW-0804">Transcription</keyword>
<dbReference type="Proteomes" id="UP000009145">
    <property type="component" value="Chromosome"/>
</dbReference>
<protein>
    <submittedName>
        <fullName evidence="6">Transcriptional regulator, LysR family</fullName>
    </submittedName>
</protein>
<dbReference type="EMBL" id="CP003380">
    <property type="protein sequence ID" value="AFJ01420.1"/>
    <property type="molecule type" value="Genomic_DNA"/>
</dbReference>
<feature type="domain" description="HTH lysR-type" evidence="5">
    <location>
        <begin position="1"/>
        <end position="60"/>
    </location>
</feature>
<proteinExistence type="inferred from homology"/>
<evidence type="ECO:0000313" key="7">
    <source>
        <dbReference type="Proteomes" id="UP000009145"/>
    </source>
</evidence>
<dbReference type="GO" id="GO:0003700">
    <property type="term" value="F:DNA-binding transcription factor activity"/>
    <property type="evidence" value="ECO:0007669"/>
    <property type="project" value="InterPro"/>
</dbReference>
<dbReference type="InterPro" id="IPR036388">
    <property type="entry name" value="WH-like_DNA-bd_sf"/>
</dbReference>
<dbReference type="Gene3D" id="3.40.190.290">
    <property type="match status" value="1"/>
</dbReference>
<dbReference type="InterPro" id="IPR036390">
    <property type="entry name" value="WH_DNA-bd_sf"/>
</dbReference>
<dbReference type="PATRIC" id="fig|754477.3.peg.239"/>
<sequence>MRATIEEMLIFKRIVEAGSLSKAAEQLDMAKSAVSRRLKMLEARLSVNLLQRTTRRQILTEAGEHYYRNCIRLLDDIAEVESQVSGGRSEINGRLRIAVPLSFGLDYLSPVLLSYQADFPNVSLDIDFSDQHVDLVAGGFDLAIRIGQLPDSSLRARRLSYTRLLICASPTYLEAKGMPKTPEDLRKNHVALHYYQRHENWPFIDSGKRVDVVVDSIMQANNGQFLCHAAKSHLGLIRAPDFICHKAISSGELIKILSDYYIENHIGIYAVTPGHHYLPKRCEMLIDYIQSAFRQKTPWLEC</sequence>
<keyword evidence="3" id="KW-0238">DNA-binding</keyword>
<dbReference type="InterPro" id="IPR005119">
    <property type="entry name" value="LysR_subst-bd"/>
</dbReference>
<evidence type="ECO:0000256" key="3">
    <source>
        <dbReference type="ARBA" id="ARBA00023125"/>
    </source>
</evidence>
<name>I1YES7_METFJ</name>
<dbReference type="PANTHER" id="PTHR30537">
    <property type="entry name" value="HTH-TYPE TRANSCRIPTIONAL REGULATOR"/>
    <property type="match status" value="1"/>
</dbReference>
<evidence type="ECO:0000313" key="6">
    <source>
        <dbReference type="EMBL" id="AFJ01420.1"/>
    </source>
</evidence>
<dbReference type="AlphaFoldDB" id="I1YES7"/>
<dbReference type="SUPFAM" id="SSF53850">
    <property type="entry name" value="Periplasmic binding protein-like II"/>
    <property type="match status" value="1"/>
</dbReference>
<dbReference type="SUPFAM" id="SSF46785">
    <property type="entry name" value="Winged helix' DNA-binding domain"/>
    <property type="match status" value="1"/>
</dbReference>
<evidence type="ECO:0000256" key="1">
    <source>
        <dbReference type="ARBA" id="ARBA00009437"/>
    </source>
</evidence>
<dbReference type="KEGG" id="mec:Q7C_241"/>